<evidence type="ECO:0000259" key="3">
    <source>
        <dbReference type="Pfam" id="PF19278"/>
    </source>
</evidence>
<dbReference type="Pfam" id="PF01968">
    <property type="entry name" value="Hydantoinase_A"/>
    <property type="match status" value="1"/>
</dbReference>
<evidence type="ECO:0000259" key="1">
    <source>
        <dbReference type="Pfam" id="PF01968"/>
    </source>
</evidence>
<comment type="caution">
    <text evidence="4">The sequence shown here is derived from an EMBL/GenBank/DDBJ whole genome shotgun (WGS) entry which is preliminary data.</text>
</comment>
<feature type="domain" description="Hydantoinase A/oxoprolinase" evidence="1">
    <location>
        <begin position="210"/>
        <end position="497"/>
    </location>
</feature>
<dbReference type="Pfam" id="PF19278">
    <property type="entry name" value="Hydant_A_C"/>
    <property type="match status" value="1"/>
</dbReference>
<accession>A0A432V7J6</accession>
<keyword evidence="5" id="KW-1185">Reference proteome</keyword>
<dbReference type="PANTHER" id="PTHR11365:SF23">
    <property type="entry name" value="HYPOTHETICAL 5-OXOPROLINASE (EUROFUNG)-RELATED"/>
    <property type="match status" value="1"/>
</dbReference>
<dbReference type="AlphaFoldDB" id="A0A432V7J6"/>
<evidence type="ECO:0000259" key="2">
    <source>
        <dbReference type="Pfam" id="PF05378"/>
    </source>
</evidence>
<reference evidence="4 5" key="1">
    <citation type="submission" date="2018-11" db="EMBL/GenBank/DDBJ databases">
        <title>Pseudaminobacter arsenicus sp. nov., an arsenic-resistant bacterium isolated from arsenic-rich aquifers.</title>
        <authorList>
            <person name="Mu Y."/>
        </authorList>
    </citation>
    <scope>NUCLEOTIDE SEQUENCE [LARGE SCALE GENOMIC DNA]</scope>
    <source>
        <strain evidence="4 5">CB3</strain>
    </source>
</reference>
<dbReference type="RefSeq" id="WP_128626531.1">
    <property type="nucleotide sequence ID" value="NZ_RKST01000007.1"/>
</dbReference>
<feature type="domain" description="Hydantoinase/oxoprolinase N-terminal" evidence="2">
    <location>
        <begin position="6"/>
        <end position="189"/>
    </location>
</feature>
<sequence length="689" mass="74196">MSSRLSADIGGTFTDLVLLDEAGHLHVQKTPSTPDDFKNGVLNGVQITLAAANETRGKGTEIAMKDVEYFVHGATVVLNALIQRKLPTTALVTTAGFRDVLEIMRTNNPFMYDMRYVKPAPLIPRRLRFEIGERVLHTGEVMTELDEAGVREVALKLKASGATAVAVCLIHAYANPAHEQRVRDIICETCPDMVVCLSSEVAGEQREFERTSTTSINAATVPIITSYLDRLSGELRDLGLQRDLYVMQSNGGVITSNVARDLPVRTVLSGPSGGVVGGAYLANEIGLDNVVTLDMGGTSTDIGLVAHGRAVTVDESHVDGWPILAPMIEILAIGAGGGSIGWLDSGGGLRVGPQSAGAVPGPVCYRRGGDEPTVSDACLVLSRLDPDYFLGGRMDLDVDGANWVISEKVAGPLKMSKEEAAQGMITVVTANMAKAMRQILVARGLDPRDFTLMAFGGAGGMVVGDLLRASDVKRALVPNNPGALCAIGMLVTDFRYDASATLVRALKSADADEVAKVFARLDTEARGKLVEEGLRAEDVLVERYVDVRYVGQEYYLKIPVDDGPLDVAMLETEFNKEHERVYGYSTSLFPCEFVNLRLTALGKVMRPKFPTYAARSAADGPLKPDTRRQVYFGGRFADTPIYRIESLRPGDTMMGPLVIEDPNSTVVVLADQQATVDGYKNILIEEIDA</sequence>
<protein>
    <submittedName>
        <fullName evidence="4">Hydantoinase/oxoprolinase family protein</fullName>
    </submittedName>
</protein>
<dbReference type="Pfam" id="PF05378">
    <property type="entry name" value="Hydant_A_N"/>
    <property type="match status" value="1"/>
</dbReference>
<dbReference type="OrthoDB" id="9759608at2"/>
<proteinExistence type="predicted"/>
<feature type="domain" description="Acetophenone carboxylase-like C-terminal" evidence="3">
    <location>
        <begin position="507"/>
        <end position="681"/>
    </location>
</feature>
<dbReference type="PANTHER" id="PTHR11365">
    <property type="entry name" value="5-OXOPROLINASE RELATED"/>
    <property type="match status" value="1"/>
</dbReference>
<dbReference type="GO" id="GO:0017168">
    <property type="term" value="F:5-oxoprolinase (ATP-hydrolyzing) activity"/>
    <property type="evidence" value="ECO:0007669"/>
    <property type="project" value="TreeGrafter"/>
</dbReference>
<name>A0A432V7J6_9HYPH</name>
<dbReference type="GO" id="GO:0006749">
    <property type="term" value="P:glutathione metabolic process"/>
    <property type="evidence" value="ECO:0007669"/>
    <property type="project" value="TreeGrafter"/>
</dbReference>
<dbReference type="InterPro" id="IPR008040">
    <property type="entry name" value="Hydant_A_N"/>
</dbReference>
<evidence type="ECO:0000313" key="5">
    <source>
        <dbReference type="Proteomes" id="UP000281647"/>
    </source>
</evidence>
<dbReference type="GO" id="GO:0005829">
    <property type="term" value="C:cytosol"/>
    <property type="evidence" value="ECO:0007669"/>
    <property type="project" value="TreeGrafter"/>
</dbReference>
<dbReference type="InterPro" id="IPR045079">
    <property type="entry name" value="Oxoprolinase-like"/>
</dbReference>
<evidence type="ECO:0000313" key="4">
    <source>
        <dbReference type="EMBL" id="RUM98151.1"/>
    </source>
</evidence>
<dbReference type="Proteomes" id="UP000281647">
    <property type="component" value="Unassembled WGS sequence"/>
</dbReference>
<gene>
    <name evidence="4" type="ORF">EET67_08570</name>
</gene>
<dbReference type="InterPro" id="IPR049517">
    <property type="entry name" value="ACX-like_C"/>
</dbReference>
<organism evidence="4 5">
    <name type="scientific">Borborobacter arsenicus</name>
    <dbReference type="NCBI Taxonomy" id="1851146"/>
    <lineage>
        <taxon>Bacteria</taxon>
        <taxon>Pseudomonadati</taxon>
        <taxon>Pseudomonadota</taxon>
        <taxon>Alphaproteobacteria</taxon>
        <taxon>Hyphomicrobiales</taxon>
        <taxon>Phyllobacteriaceae</taxon>
        <taxon>Borborobacter</taxon>
    </lineage>
</organism>
<dbReference type="InterPro" id="IPR002821">
    <property type="entry name" value="Hydantoinase_A"/>
</dbReference>
<dbReference type="EMBL" id="RKST01000007">
    <property type="protein sequence ID" value="RUM98151.1"/>
    <property type="molecule type" value="Genomic_DNA"/>
</dbReference>